<dbReference type="PANTHER" id="PTHR33203:SF44">
    <property type="entry name" value="OLEOSIN 20.3 KDA"/>
    <property type="match status" value="1"/>
</dbReference>
<feature type="transmembrane region" description="Helical" evidence="9">
    <location>
        <begin position="76"/>
        <end position="101"/>
    </location>
</feature>
<feature type="transmembrane region" description="Helical" evidence="9">
    <location>
        <begin position="23"/>
        <end position="43"/>
    </location>
</feature>
<comment type="function">
    <text evidence="1">May have a structural role to stabilize the lipid body during desiccation of the seed by preventing coalescence of the oil. Probably interacts with both lipid and phospholipid moieties of lipid bodies. May also provide recognition signals for specific lipase anchorage in lipolysis during seedling growth.</text>
</comment>
<evidence type="ECO:0000256" key="9">
    <source>
        <dbReference type="SAM" id="Phobius"/>
    </source>
</evidence>
<accession>A0A443Q5E0</accession>
<dbReference type="EMBL" id="QPKB01001037">
    <property type="protein sequence ID" value="RWR98254.1"/>
    <property type="molecule type" value="Genomic_DNA"/>
</dbReference>
<dbReference type="Pfam" id="PF01277">
    <property type="entry name" value="Oleosin"/>
    <property type="match status" value="1"/>
</dbReference>
<keyword evidence="7 9" id="KW-1133">Transmembrane helix</keyword>
<comment type="similarity">
    <text evidence="4">Belongs to the oleosin family.</text>
</comment>
<evidence type="ECO:0000256" key="1">
    <source>
        <dbReference type="ARBA" id="ARBA00002582"/>
    </source>
</evidence>
<dbReference type="AlphaFoldDB" id="A0A443Q5E0"/>
<evidence type="ECO:0000256" key="8">
    <source>
        <dbReference type="ARBA" id="ARBA00023136"/>
    </source>
</evidence>
<feature type="transmembrane region" description="Helical" evidence="9">
    <location>
        <begin position="50"/>
        <end position="70"/>
    </location>
</feature>
<evidence type="ECO:0000256" key="2">
    <source>
        <dbReference type="ARBA" id="ARBA00004141"/>
    </source>
</evidence>
<dbReference type="GO" id="GO:0010344">
    <property type="term" value="P:seed oilbody biogenesis"/>
    <property type="evidence" value="ECO:0007669"/>
    <property type="project" value="TreeGrafter"/>
</dbReference>
<keyword evidence="8 9" id="KW-0472">Membrane</keyword>
<evidence type="ECO:0000256" key="7">
    <source>
        <dbReference type="ARBA" id="ARBA00022989"/>
    </source>
</evidence>
<evidence type="ECO:0000313" key="11">
    <source>
        <dbReference type="Proteomes" id="UP000283530"/>
    </source>
</evidence>
<evidence type="ECO:0000313" key="10">
    <source>
        <dbReference type="EMBL" id="RWR98254.1"/>
    </source>
</evidence>
<dbReference type="Proteomes" id="UP000283530">
    <property type="component" value="Unassembled WGS sequence"/>
</dbReference>
<dbReference type="GO" id="GO:0019915">
    <property type="term" value="P:lipid storage"/>
    <property type="evidence" value="ECO:0007669"/>
    <property type="project" value="TreeGrafter"/>
</dbReference>
<gene>
    <name evidence="10" type="ORF">CKAN_02777400</name>
</gene>
<protein>
    <submittedName>
        <fullName evidence="10">Oleosin-like protein</fullName>
    </submittedName>
</protein>
<dbReference type="OrthoDB" id="1929188at2759"/>
<keyword evidence="6 9" id="KW-0812">Transmembrane</keyword>
<evidence type="ECO:0000256" key="6">
    <source>
        <dbReference type="ARBA" id="ARBA00022692"/>
    </source>
</evidence>
<keyword evidence="5" id="KW-0551">Lipid droplet</keyword>
<evidence type="ECO:0000256" key="5">
    <source>
        <dbReference type="ARBA" id="ARBA00022677"/>
    </source>
</evidence>
<organism evidence="10 11">
    <name type="scientific">Cinnamomum micranthum f. kanehirae</name>
    <dbReference type="NCBI Taxonomy" id="337451"/>
    <lineage>
        <taxon>Eukaryota</taxon>
        <taxon>Viridiplantae</taxon>
        <taxon>Streptophyta</taxon>
        <taxon>Embryophyta</taxon>
        <taxon>Tracheophyta</taxon>
        <taxon>Spermatophyta</taxon>
        <taxon>Magnoliopsida</taxon>
        <taxon>Magnoliidae</taxon>
        <taxon>Laurales</taxon>
        <taxon>Lauraceae</taxon>
        <taxon>Cinnamomum</taxon>
    </lineage>
</organism>
<comment type="caution">
    <text evidence="10">The sequence shown here is derived from an EMBL/GenBank/DDBJ whole genome shotgun (WGS) entry which is preliminary data.</text>
</comment>
<dbReference type="GO" id="GO:0050826">
    <property type="term" value="P:response to freezing"/>
    <property type="evidence" value="ECO:0007669"/>
    <property type="project" value="TreeGrafter"/>
</dbReference>
<reference evidence="10 11" key="1">
    <citation type="journal article" date="2019" name="Nat. Plants">
        <title>Stout camphor tree genome fills gaps in understanding of flowering plant genome evolution.</title>
        <authorList>
            <person name="Chaw S.M."/>
            <person name="Liu Y.C."/>
            <person name="Wu Y.W."/>
            <person name="Wang H.Y."/>
            <person name="Lin C.I."/>
            <person name="Wu C.S."/>
            <person name="Ke H.M."/>
            <person name="Chang L.Y."/>
            <person name="Hsu C.Y."/>
            <person name="Yang H.T."/>
            <person name="Sudianto E."/>
            <person name="Hsu M.H."/>
            <person name="Wu K.P."/>
            <person name="Wang L.N."/>
            <person name="Leebens-Mack J.H."/>
            <person name="Tsai I.J."/>
        </authorList>
    </citation>
    <scope>NUCLEOTIDE SEQUENCE [LARGE SCALE GENOMIC DNA]</scope>
    <source>
        <strain evidence="11">cv. Chaw 1501</strain>
        <tissue evidence="10">Young leaves</tissue>
    </source>
</reference>
<proteinExistence type="inferred from homology"/>
<comment type="subcellular location">
    <subcellularLocation>
        <location evidence="3">Lipid droplet</location>
    </subcellularLocation>
    <subcellularLocation>
        <location evidence="2">Membrane</location>
        <topology evidence="2">Multi-pass membrane protein</topology>
    </subcellularLocation>
</comment>
<dbReference type="GO" id="GO:0012511">
    <property type="term" value="C:monolayer-surrounded lipid storage body"/>
    <property type="evidence" value="ECO:0007669"/>
    <property type="project" value="InterPro"/>
</dbReference>
<sequence length="143" mass="14961">MAELQLSRPSEGSKSLFPDKGPTASQVIGVITLFSISGILLTLSGLTLTGTLIGLALAAPLFLIFSPIIVPALVVIGLAVAGFLTSGAFGITALSSLIWVADYLRGEAKPQGYLEKRAEGYLEKRAKEMGREIPSKGQEGGRT</sequence>
<dbReference type="GO" id="GO:0016020">
    <property type="term" value="C:membrane"/>
    <property type="evidence" value="ECO:0007669"/>
    <property type="project" value="UniProtKB-SubCell"/>
</dbReference>
<dbReference type="InterPro" id="IPR000136">
    <property type="entry name" value="Oleosin"/>
</dbReference>
<evidence type="ECO:0000256" key="4">
    <source>
        <dbReference type="ARBA" id="ARBA00010858"/>
    </source>
</evidence>
<evidence type="ECO:0000256" key="3">
    <source>
        <dbReference type="ARBA" id="ARBA00004502"/>
    </source>
</evidence>
<name>A0A443Q5E0_9MAGN</name>
<keyword evidence="11" id="KW-1185">Reference proteome</keyword>
<dbReference type="PANTHER" id="PTHR33203">
    <property type="entry name" value="OLEOSIN"/>
    <property type="match status" value="1"/>
</dbReference>